<gene>
    <name evidence="10" type="ORF">H109_04866</name>
</gene>
<dbReference type="PANTHER" id="PTHR10696:SF25">
    <property type="entry name" value="OXIDOREDUCTASE AIM17-RELATED"/>
    <property type="match status" value="1"/>
</dbReference>
<dbReference type="InterPro" id="IPR010376">
    <property type="entry name" value="GBBH-like_N"/>
</dbReference>
<dbReference type="GO" id="GO:0045329">
    <property type="term" value="P:carnitine biosynthetic process"/>
    <property type="evidence" value="ECO:0007669"/>
    <property type="project" value="TreeGrafter"/>
</dbReference>
<dbReference type="InterPro" id="IPR003819">
    <property type="entry name" value="TauD/TfdA-like"/>
</dbReference>
<comment type="similarity">
    <text evidence="2">Belongs to the gamma-BBH/TMLD family.</text>
</comment>
<keyword evidence="3" id="KW-0479">Metal-binding</keyword>
<feature type="domain" description="TauD/TfdA-like" evidence="8">
    <location>
        <begin position="244"/>
        <end position="490"/>
    </location>
</feature>
<dbReference type="InterPro" id="IPR042098">
    <property type="entry name" value="TauD-like_sf"/>
</dbReference>
<evidence type="ECO:0000256" key="3">
    <source>
        <dbReference type="ARBA" id="ARBA00022723"/>
    </source>
</evidence>
<dbReference type="InterPro" id="IPR038492">
    <property type="entry name" value="GBBH-like_N_sf"/>
</dbReference>
<dbReference type="CDD" id="cd00250">
    <property type="entry name" value="CAS_like"/>
    <property type="match status" value="1"/>
</dbReference>
<evidence type="ECO:0008006" key="12">
    <source>
        <dbReference type="Google" id="ProtNLM"/>
    </source>
</evidence>
<protein>
    <recommendedName>
        <fullName evidence="12">TauD/TfdA-like domain-containing protein</fullName>
    </recommendedName>
</protein>
<dbReference type="InterPro" id="IPR050411">
    <property type="entry name" value="AlphaKG_dependent_hydroxylases"/>
</dbReference>
<organism evidence="10 11">
    <name type="scientific">Trichophyton interdigitale (strain MR816)</name>
    <dbReference type="NCBI Taxonomy" id="1215338"/>
    <lineage>
        <taxon>Eukaryota</taxon>
        <taxon>Fungi</taxon>
        <taxon>Dikarya</taxon>
        <taxon>Ascomycota</taxon>
        <taxon>Pezizomycotina</taxon>
        <taxon>Eurotiomycetes</taxon>
        <taxon>Eurotiomycetidae</taxon>
        <taxon>Onygenales</taxon>
        <taxon>Arthrodermataceae</taxon>
        <taxon>Trichophyton</taxon>
    </lineage>
</organism>
<evidence type="ECO:0000313" key="10">
    <source>
        <dbReference type="EMBL" id="KDB23218.1"/>
    </source>
</evidence>
<comment type="cofactor">
    <cofactor evidence="1">
        <name>Fe(2+)</name>
        <dbReference type="ChEBI" id="CHEBI:29033"/>
    </cofactor>
</comment>
<keyword evidence="6" id="KW-0408">Iron</keyword>
<evidence type="ECO:0000256" key="2">
    <source>
        <dbReference type="ARBA" id="ARBA00008654"/>
    </source>
</evidence>
<name>A0A059J6D6_TRIIM</name>
<keyword evidence="4" id="KW-0223">Dioxygenase</keyword>
<evidence type="ECO:0000256" key="1">
    <source>
        <dbReference type="ARBA" id="ARBA00001954"/>
    </source>
</evidence>
<dbReference type="SUPFAM" id="SSF51197">
    <property type="entry name" value="Clavaminate synthase-like"/>
    <property type="match status" value="1"/>
</dbReference>
<keyword evidence="11" id="KW-1185">Reference proteome</keyword>
<dbReference type="OrthoDB" id="406634at2759"/>
<dbReference type="GO" id="GO:0005739">
    <property type="term" value="C:mitochondrion"/>
    <property type="evidence" value="ECO:0007669"/>
    <property type="project" value="TreeGrafter"/>
</dbReference>
<evidence type="ECO:0000259" key="9">
    <source>
        <dbReference type="Pfam" id="PF06155"/>
    </source>
</evidence>
<dbReference type="GO" id="GO:0046872">
    <property type="term" value="F:metal ion binding"/>
    <property type="evidence" value="ECO:0007669"/>
    <property type="project" value="UniProtKB-KW"/>
</dbReference>
<dbReference type="EMBL" id="AOKY01000314">
    <property type="protein sequence ID" value="KDB23218.1"/>
    <property type="molecule type" value="Genomic_DNA"/>
</dbReference>
<evidence type="ECO:0000256" key="7">
    <source>
        <dbReference type="SAM" id="MobiDB-lite"/>
    </source>
</evidence>
<evidence type="ECO:0000259" key="8">
    <source>
        <dbReference type="Pfam" id="PF02668"/>
    </source>
</evidence>
<keyword evidence="5" id="KW-0560">Oxidoreductase</keyword>
<evidence type="ECO:0000256" key="4">
    <source>
        <dbReference type="ARBA" id="ARBA00022964"/>
    </source>
</evidence>
<feature type="region of interest" description="Disordered" evidence="7">
    <location>
        <begin position="52"/>
        <end position="72"/>
    </location>
</feature>
<dbReference type="PANTHER" id="PTHR10696">
    <property type="entry name" value="GAMMA-BUTYROBETAINE HYDROXYLASE-RELATED"/>
    <property type="match status" value="1"/>
</dbReference>
<comment type="caution">
    <text evidence="10">The sequence shown here is derived from an EMBL/GenBank/DDBJ whole genome shotgun (WGS) entry which is preliminary data.</text>
</comment>
<dbReference type="Proteomes" id="UP000024533">
    <property type="component" value="Unassembled WGS sequence"/>
</dbReference>
<dbReference type="AlphaFoldDB" id="A0A059J6D6"/>
<evidence type="ECO:0000256" key="5">
    <source>
        <dbReference type="ARBA" id="ARBA00023002"/>
    </source>
</evidence>
<dbReference type="Gene3D" id="3.60.130.10">
    <property type="entry name" value="Clavaminate synthase-like"/>
    <property type="match status" value="1"/>
</dbReference>
<feature type="compositionally biased region" description="Polar residues" evidence="7">
    <location>
        <begin position="58"/>
        <end position="72"/>
    </location>
</feature>
<dbReference type="OMA" id="VHITWPN"/>
<dbReference type="STRING" id="1215338.A0A059J6D6"/>
<dbReference type="Pfam" id="PF06155">
    <property type="entry name" value="GBBH-like_N"/>
    <property type="match status" value="1"/>
</dbReference>
<dbReference type="Gene3D" id="3.30.2020.30">
    <property type="match status" value="1"/>
</dbReference>
<sequence length="506" mass="57078">MFVAGSRAVRLVCKSSRAAFCQPHLVSASLSRRALLDVSKYSTVSEAVEAQKPVSNVARHNSTKSTSVGDASTIASENAGATAELAPNKEGQASTKADYIRFVQSARGRTPKIKEEGRSPGSTVSWRQMDSHIPIKVNGEIVYFEPLHLRDSCPCDRCIHPSTKQRTFETAQIPLDITAKSVTAGEDSFTIEWAKDIKGFEGHTSTFPTNYLQKLTTVQLGSKPADPAYYWNKSTFEKTNHWISYDDYMKNPEAFRSAMMQLNRYGLLFVRGVPEDTESVSRVATQIGPIKNTFYGPTWDVRNIPNPKNVAYTNVDLGFHMDLLYLIQPPGLQFLHCMKNELPGGESLFADSFYAADILRKTSKPDFDFLAESWMTFGYDNDNQMYTATRKMINVSGKSKDRIIDINYSPPFQAPFWDISNRLPKNTYTRRAESMKRFKSLLEDKKNIFELKMKPGECVIFHNRRVVHARRAFGNANAESGGDRWLRGCYIDSDVAVSKFKTLNIY</sequence>
<dbReference type="HOGENOM" id="CLU_021859_0_0_1"/>
<evidence type="ECO:0000313" key="11">
    <source>
        <dbReference type="Proteomes" id="UP000024533"/>
    </source>
</evidence>
<evidence type="ECO:0000256" key="6">
    <source>
        <dbReference type="ARBA" id="ARBA00023004"/>
    </source>
</evidence>
<dbReference type="GO" id="GO:0016706">
    <property type="term" value="F:2-oxoglutarate-dependent dioxygenase activity"/>
    <property type="evidence" value="ECO:0007669"/>
    <property type="project" value="UniProtKB-ARBA"/>
</dbReference>
<feature type="domain" description="Gamma-butyrobetaine hydroxylase-like N-terminal" evidence="9">
    <location>
        <begin position="139"/>
        <end position="212"/>
    </location>
</feature>
<proteinExistence type="inferred from homology"/>
<dbReference type="Pfam" id="PF02668">
    <property type="entry name" value="TauD"/>
    <property type="match status" value="1"/>
</dbReference>
<accession>A0A059J6D6</accession>
<reference evidence="10 11" key="1">
    <citation type="submission" date="2014-02" db="EMBL/GenBank/DDBJ databases">
        <title>The Genome Sequence of Trichophyton interdigitale MR816.</title>
        <authorList>
            <consortium name="The Broad Institute Genomics Platform"/>
            <person name="Cuomo C.A."/>
            <person name="White T.C."/>
            <person name="Graser Y."/>
            <person name="Martinez-Rossi N."/>
            <person name="Heitman J."/>
            <person name="Young S.K."/>
            <person name="Zeng Q."/>
            <person name="Gargeya S."/>
            <person name="Abouelleil A."/>
            <person name="Alvarado L."/>
            <person name="Chapman S.B."/>
            <person name="Gainer-Dewar J."/>
            <person name="Goldberg J."/>
            <person name="Griggs A."/>
            <person name="Gujja S."/>
            <person name="Hansen M."/>
            <person name="Howarth C."/>
            <person name="Imamovic A."/>
            <person name="Larimer J."/>
            <person name="Martinez D."/>
            <person name="Murphy C."/>
            <person name="Pearson M.D."/>
            <person name="Persinoti G."/>
            <person name="Poon T."/>
            <person name="Priest M."/>
            <person name="Roberts A.D."/>
            <person name="Saif S."/>
            <person name="Shea T.D."/>
            <person name="Sykes S.N."/>
            <person name="Wortman J."/>
            <person name="Nusbaum C."/>
            <person name="Birren B."/>
        </authorList>
    </citation>
    <scope>NUCLEOTIDE SEQUENCE [LARGE SCALE GENOMIC DNA]</scope>
    <source>
        <strain evidence="10 11">MR816</strain>
    </source>
</reference>